<dbReference type="OrthoDB" id="785503at2759"/>
<feature type="coiled-coil region" evidence="2">
    <location>
        <begin position="230"/>
        <end position="280"/>
    </location>
</feature>
<feature type="compositionally biased region" description="Polar residues" evidence="3">
    <location>
        <begin position="172"/>
        <end position="200"/>
    </location>
</feature>
<keyword evidence="2" id="KW-0175">Coiled coil</keyword>
<dbReference type="Proteomes" id="UP001085076">
    <property type="component" value="Miscellaneous, Linkage group lg10"/>
</dbReference>
<keyword evidence="6" id="KW-1185">Reference proteome</keyword>
<feature type="domain" description="Remorin C-terminal" evidence="4">
    <location>
        <begin position="238"/>
        <end position="330"/>
    </location>
</feature>
<comment type="similarity">
    <text evidence="1">Belongs to the remorin family.</text>
</comment>
<dbReference type="EMBL" id="JAGGNH010000010">
    <property type="protein sequence ID" value="KAJ0962001.1"/>
    <property type="molecule type" value="Genomic_DNA"/>
</dbReference>
<feature type="region of interest" description="Disordered" evidence="3">
    <location>
        <begin position="280"/>
        <end position="315"/>
    </location>
</feature>
<dbReference type="PANTHER" id="PTHR31471">
    <property type="entry name" value="OS02G0116800 PROTEIN"/>
    <property type="match status" value="1"/>
</dbReference>
<evidence type="ECO:0000256" key="3">
    <source>
        <dbReference type="SAM" id="MobiDB-lite"/>
    </source>
</evidence>
<dbReference type="InterPro" id="IPR005516">
    <property type="entry name" value="Remorin_C"/>
</dbReference>
<dbReference type="PANTHER" id="PTHR31471:SF53">
    <property type="entry name" value="OS02G0658400 PROTEIN"/>
    <property type="match status" value="1"/>
</dbReference>
<protein>
    <recommendedName>
        <fullName evidence="4">Remorin C-terminal domain-containing protein</fullName>
    </recommendedName>
</protein>
<dbReference type="AlphaFoldDB" id="A0A9D5BWF8"/>
<evidence type="ECO:0000313" key="5">
    <source>
        <dbReference type="EMBL" id="KAJ0962001.1"/>
    </source>
</evidence>
<reference evidence="5" key="2">
    <citation type="journal article" date="2022" name="Hortic Res">
        <title>The genome of Dioscorea zingiberensis sheds light on the biosynthesis, origin and evolution of the medicinally important diosgenin saponins.</title>
        <authorList>
            <person name="Li Y."/>
            <person name="Tan C."/>
            <person name="Li Z."/>
            <person name="Guo J."/>
            <person name="Li S."/>
            <person name="Chen X."/>
            <person name="Wang C."/>
            <person name="Dai X."/>
            <person name="Yang H."/>
            <person name="Song W."/>
            <person name="Hou L."/>
            <person name="Xu J."/>
            <person name="Tong Z."/>
            <person name="Xu A."/>
            <person name="Yuan X."/>
            <person name="Wang W."/>
            <person name="Yang Q."/>
            <person name="Chen L."/>
            <person name="Sun Z."/>
            <person name="Wang K."/>
            <person name="Pan B."/>
            <person name="Chen J."/>
            <person name="Bao Y."/>
            <person name="Liu F."/>
            <person name="Qi X."/>
            <person name="Gang D.R."/>
            <person name="Wen J."/>
            <person name="Li J."/>
        </authorList>
    </citation>
    <scope>NUCLEOTIDE SEQUENCE</scope>
    <source>
        <strain evidence="5">Dzin_1.0</strain>
    </source>
</reference>
<proteinExistence type="inferred from homology"/>
<name>A0A9D5BWF8_9LILI</name>
<feature type="compositionally biased region" description="Basic and acidic residues" evidence="3">
    <location>
        <begin position="292"/>
        <end position="305"/>
    </location>
</feature>
<feature type="compositionally biased region" description="Polar residues" evidence="3">
    <location>
        <begin position="306"/>
        <end position="315"/>
    </location>
</feature>
<evidence type="ECO:0000259" key="4">
    <source>
        <dbReference type="Pfam" id="PF03763"/>
    </source>
</evidence>
<accession>A0A9D5BWF8</accession>
<sequence>MATTRGGNALPCRCDSSFGSCAAFSFASLDDKCPSTPSPVCSPIASSSSDHLIDRSLYPFQQHHTPPHLQGFSSMANNGCKNLVQGEKLLVKGGRGEASPQVLLFSPSPIQKMRGGEKQNQMPNSNLSGRSSLTGCSYLHYMNENENNNCTEDGGRLRTLSVLVEEKEDRGCNSTVDHPVTQSSHFSAATQGGSSRSSASEEYDGSSEEIEIQGARVVRPMMNGFVPDIRTELEAKLTAWKEARLRKEEEEIEEWERKEMAKAKMEMKELETRLEKQREGAMMRMQRRIRNTKKEAEQRLHRERSSTAQKISSVSKSFDKINNTGKLSWKLICF</sequence>
<evidence type="ECO:0000313" key="6">
    <source>
        <dbReference type="Proteomes" id="UP001085076"/>
    </source>
</evidence>
<dbReference type="Pfam" id="PF03763">
    <property type="entry name" value="Remorin_C"/>
    <property type="match status" value="1"/>
</dbReference>
<reference evidence="5" key="1">
    <citation type="submission" date="2021-03" db="EMBL/GenBank/DDBJ databases">
        <authorList>
            <person name="Li Z."/>
            <person name="Yang C."/>
        </authorList>
    </citation>
    <scope>NUCLEOTIDE SEQUENCE</scope>
    <source>
        <strain evidence="5">Dzin_1.0</strain>
        <tissue evidence="5">Leaf</tissue>
    </source>
</reference>
<gene>
    <name evidence="5" type="ORF">J5N97_029829</name>
</gene>
<evidence type="ECO:0000256" key="1">
    <source>
        <dbReference type="ARBA" id="ARBA00005711"/>
    </source>
</evidence>
<organism evidence="5 6">
    <name type="scientific">Dioscorea zingiberensis</name>
    <dbReference type="NCBI Taxonomy" id="325984"/>
    <lineage>
        <taxon>Eukaryota</taxon>
        <taxon>Viridiplantae</taxon>
        <taxon>Streptophyta</taxon>
        <taxon>Embryophyta</taxon>
        <taxon>Tracheophyta</taxon>
        <taxon>Spermatophyta</taxon>
        <taxon>Magnoliopsida</taxon>
        <taxon>Liliopsida</taxon>
        <taxon>Dioscoreales</taxon>
        <taxon>Dioscoreaceae</taxon>
        <taxon>Dioscorea</taxon>
    </lineage>
</organism>
<feature type="region of interest" description="Disordered" evidence="3">
    <location>
        <begin position="172"/>
        <end position="208"/>
    </location>
</feature>
<comment type="caution">
    <text evidence="5">The sequence shown here is derived from an EMBL/GenBank/DDBJ whole genome shotgun (WGS) entry which is preliminary data.</text>
</comment>
<evidence type="ECO:0000256" key="2">
    <source>
        <dbReference type="SAM" id="Coils"/>
    </source>
</evidence>